<dbReference type="PANTHER" id="PTHR11761">
    <property type="entry name" value="50S/60S RIBOSOMAL PROTEIN L14/L23"/>
    <property type="match status" value="1"/>
</dbReference>
<dbReference type="RefSeq" id="YP_007890713.1">
    <property type="nucleotide sequence ID" value="NC_021127.1"/>
</dbReference>
<dbReference type="AlphaFoldDB" id="M4Q9X0"/>
<gene>
    <name evidence="5" type="primary">rpl14</name>
</gene>
<reference evidence="5" key="3">
    <citation type="journal article" date="2013" name="Genome Biol. Evol.">
        <title>Strikingly bacteria-like and gene-rich mitochondrial genomes throughout jakobid protists.</title>
        <authorList>
            <person name="Burger G."/>
            <person name="Gray M.W."/>
            <person name="Forget L."/>
            <person name="Lang B.F."/>
        </authorList>
    </citation>
    <scope>NUCLEOTIDE SEQUENCE</scope>
    <source>
        <strain evidence="5">ATCC 50422</strain>
    </source>
</reference>
<dbReference type="PROSITE" id="PS00049">
    <property type="entry name" value="RIBOSOMAL_L14"/>
    <property type="match status" value="1"/>
</dbReference>
<dbReference type="EMBL" id="KC353355">
    <property type="protein sequence ID" value="AGH24207.1"/>
    <property type="molecule type" value="Genomic_DNA"/>
</dbReference>
<dbReference type="GeneID" id="15333145"/>
<dbReference type="Gene3D" id="2.40.150.20">
    <property type="entry name" value="Ribosomal protein L14"/>
    <property type="match status" value="1"/>
</dbReference>
<keyword evidence="2 4" id="KW-0689">Ribosomal protein</keyword>
<evidence type="ECO:0000256" key="4">
    <source>
        <dbReference type="RuleBase" id="RU003949"/>
    </source>
</evidence>
<dbReference type="GO" id="GO:0070180">
    <property type="term" value="F:large ribosomal subunit rRNA binding"/>
    <property type="evidence" value="ECO:0007669"/>
    <property type="project" value="TreeGrafter"/>
</dbReference>
<comment type="similarity">
    <text evidence="1 4">Belongs to the universal ribosomal protein uL14 family.</text>
</comment>
<keyword evidence="3 4" id="KW-0687">Ribonucleoprotein</keyword>
<reference evidence="5" key="2">
    <citation type="journal article" date="2006" name="RNA">
        <title>Hybrid E. coli--Mitochondrial ribonuclease P RNAs are catalytically active.</title>
        <authorList>
            <person name="Seif E."/>
            <person name="Cadieux A."/>
            <person name="Lang B.F."/>
        </authorList>
    </citation>
    <scope>NUCLEOTIDE SEQUENCE</scope>
    <source>
        <strain evidence="5">ATCC 50422</strain>
    </source>
</reference>
<dbReference type="NCBIfam" id="TIGR01067">
    <property type="entry name" value="rplN_bact"/>
    <property type="match status" value="1"/>
</dbReference>
<dbReference type="CDD" id="cd00337">
    <property type="entry name" value="Ribosomal_uL14"/>
    <property type="match status" value="1"/>
</dbReference>
<keyword evidence="5" id="KW-0496">Mitochondrion</keyword>
<dbReference type="GO" id="GO:0022625">
    <property type="term" value="C:cytosolic large ribosomal subunit"/>
    <property type="evidence" value="ECO:0007669"/>
    <property type="project" value="TreeGrafter"/>
</dbReference>
<reference evidence="5" key="1">
    <citation type="journal article" date="2004" name="RNA">
        <title>Mitochondrial 3' tRNA editing in the jakobid Seculamonas ecuadoriensis: a novel mechanism and implications for tRNA processing.</title>
        <authorList>
            <person name="Leigh J."/>
            <person name="Lang B.F."/>
        </authorList>
    </citation>
    <scope>NUCLEOTIDE SEQUENCE</scope>
    <source>
        <strain evidence="5">ATCC 50422</strain>
    </source>
</reference>
<organism evidence="5">
    <name type="scientific">Jakoba libera</name>
    <name type="common">Flagellate</name>
    <name type="synonym">Cryptobia libera</name>
    <dbReference type="NCBI Taxonomy" id="143017"/>
    <lineage>
        <taxon>Eukaryota</taxon>
        <taxon>Discoba</taxon>
        <taxon>Jakobida</taxon>
        <taxon>Histionina</taxon>
        <taxon>Jakobidae</taxon>
        <taxon>Jakoba</taxon>
    </lineage>
</organism>
<dbReference type="HAMAP" id="MF_01367">
    <property type="entry name" value="Ribosomal_uL14"/>
    <property type="match status" value="1"/>
</dbReference>
<proteinExistence type="inferred from homology"/>
<name>M4Q9X0_JAKLI</name>
<dbReference type="InterPro" id="IPR019972">
    <property type="entry name" value="Ribosomal_uL14_CS"/>
</dbReference>
<dbReference type="SUPFAM" id="SSF50193">
    <property type="entry name" value="Ribosomal protein L14"/>
    <property type="match status" value="1"/>
</dbReference>
<evidence type="ECO:0000256" key="1">
    <source>
        <dbReference type="ARBA" id="ARBA00010745"/>
    </source>
</evidence>
<evidence type="ECO:0000256" key="2">
    <source>
        <dbReference type="ARBA" id="ARBA00022980"/>
    </source>
</evidence>
<evidence type="ECO:0000256" key="3">
    <source>
        <dbReference type="ARBA" id="ARBA00023274"/>
    </source>
</evidence>
<protein>
    <submittedName>
        <fullName evidence="5">Ribosomal protein L14</fullName>
    </submittedName>
</protein>
<dbReference type="PANTHER" id="PTHR11761:SF3">
    <property type="entry name" value="LARGE RIBOSOMAL SUBUNIT PROTEIN UL14M"/>
    <property type="match status" value="1"/>
</dbReference>
<dbReference type="GO" id="GO:0003735">
    <property type="term" value="F:structural constituent of ribosome"/>
    <property type="evidence" value="ECO:0007669"/>
    <property type="project" value="InterPro"/>
</dbReference>
<dbReference type="GO" id="GO:0006412">
    <property type="term" value="P:translation"/>
    <property type="evidence" value="ECO:0007669"/>
    <property type="project" value="InterPro"/>
</dbReference>
<dbReference type="InterPro" id="IPR036853">
    <property type="entry name" value="Ribosomal_uL14_sf"/>
</dbReference>
<dbReference type="InterPro" id="IPR005745">
    <property type="entry name" value="Ribosomal_uL14_bac-type"/>
</dbReference>
<geneLocation type="mitochondrion" evidence="5"/>
<evidence type="ECO:0000313" key="5">
    <source>
        <dbReference type="EMBL" id="AGH24207.1"/>
    </source>
</evidence>
<dbReference type="SMART" id="SM01374">
    <property type="entry name" value="Ribosomal_L14"/>
    <property type="match status" value="1"/>
</dbReference>
<dbReference type="InterPro" id="IPR000218">
    <property type="entry name" value="Ribosomal_uL14"/>
</dbReference>
<dbReference type="Pfam" id="PF00238">
    <property type="entry name" value="Ribosomal_L14"/>
    <property type="match status" value="1"/>
</dbReference>
<sequence length="120" mass="13031">MIQSETFLQVADNSGAKLVQCIKVLRSMKYASVGDVIVITIKECLPHRKVKKGDVKRAVVVRTTKEINRIDGTSIKFGDNAVVLLTDQGNPIGTQIRGPVAKELKNSAWTKVISLASAVL</sequence>
<accession>M4Q9X0</accession>